<dbReference type="Pfam" id="PF14214">
    <property type="entry name" value="Helitron_like_N"/>
    <property type="match status" value="1"/>
</dbReference>
<reference evidence="3" key="1">
    <citation type="journal article" date="2014" name="Nat. Genet.">
        <title>Genome of the human hookworm Necator americanus.</title>
        <authorList>
            <person name="Tang Y.T."/>
            <person name="Gao X."/>
            <person name="Rosa B.A."/>
            <person name="Abubucker S."/>
            <person name="Hallsworth-Pepin K."/>
            <person name="Martin J."/>
            <person name="Tyagi R."/>
            <person name="Heizer E."/>
            <person name="Zhang X."/>
            <person name="Bhonagiri-Palsikar V."/>
            <person name="Minx P."/>
            <person name="Warren W.C."/>
            <person name="Wang Q."/>
            <person name="Zhan B."/>
            <person name="Hotez P.J."/>
            <person name="Sternberg P.W."/>
            <person name="Dougall A."/>
            <person name="Gaze S.T."/>
            <person name="Mulvenna J."/>
            <person name="Sotillo J."/>
            <person name="Ranganathan S."/>
            <person name="Rabelo E.M."/>
            <person name="Wilson R.K."/>
            <person name="Felgner P.L."/>
            <person name="Bethony J."/>
            <person name="Hawdon J.M."/>
            <person name="Gasser R.B."/>
            <person name="Loukas A."/>
            <person name="Mitreva M."/>
        </authorList>
    </citation>
    <scope>NUCLEOTIDE SEQUENCE [LARGE SCALE GENOMIC DNA]</scope>
</reference>
<dbReference type="AlphaFoldDB" id="W2THG0"/>
<gene>
    <name evidence="2" type="ORF">NECAME_08793</name>
</gene>
<proteinExistence type="predicted"/>
<dbReference type="STRING" id="51031.W2THG0"/>
<evidence type="ECO:0000259" key="1">
    <source>
        <dbReference type="Pfam" id="PF14214"/>
    </source>
</evidence>
<dbReference type="OrthoDB" id="6604979at2759"/>
<name>W2THG0_NECAM</name>
<accession>W2THG0</accession>
<evidence type="ECO:0000313" key="3">
    <source>
        <dbReference type="Proteomes" id="UP000053676"/>
    </source>
</evidence>
<keyword evidence="3" id="KW-1185">Reference proteome</keyword>
<dbReference type="Proteomes" id="UP000053676">
    <property type="component" value="Unassembled WGS sequence"/>
</dbReference>
<organism evidence="2 3">
    <name type="scientific">Necator americanus</name>
    <name type="common">Human hookworm</name>
    <dbReference type="NCBI Taxonomy" id="51031"/>
    <lineage>
        <taxon>Eukaryota</taxon>
        <taxon>Metazoa</taxon>
        <taxon>Ecdysozoa</taxon>
        <taxon>Nematoda</taxon>
        <taxon>Chromadorea</taxon>
        <taxon>Rhabditida</taxon>
        <taxon>Rhabditina</taxon>
        <taxon>Rhabditomorpha</taxon>
        <taxon>Strongyloidea</taxon>
        <taxon>Ancylostomatidae</taxon>
        <taxon>Bunostominae</taxon>
        <taxon>Necator</taxon>
    </lineage>
</organism>
<dbReference type="KEGG" id="nai:NECAME_08793"/>
<dbReference type="EMBL" id="KI658873">
    <property type="protein sequence ID" value="ETN81039.1"/>
    <property type="molecule type" value="Genomic_DNA"/>
</dbReference>
<dbReference type="InterPro" id="IPR025476">
    <property type="entry name" value="Helitron_helicase-like"/>
</dbReference>
<feature type="domain" description="Helitron helicase-like" evidence="1">
    <location>
        <begin position="53"/>
        <end position="102"/>
    </location>
</feature>
<protein>
    <recommendedName>
        <fullName evidence="1">Helitron helicase-like domain-containing protein</fullName>
    </recommendedName>
</protein>
<evidence type="ECO:0000313" key="2">
    <source>
        <dbReference type="EMBL" id="ETN81039.1"/>
    </source>
</evidence>
<sequence>MNDKVNTFPGRRPYCYRIHGQTVADWGPSIWWKVNSVIRWKDYLVGDDSYGPPANRVILASSYIGCPRAIRQAYQDAMTIVDLCKKPTFFLIIACNPQWEEI</sequence>